<dbReference type="GO" id="GO:0051082">
    <property type="term" value="F:unfolded protein binding"/>
    <property type="evidence" value="ECO:0007669"/>
    <property type="project" value="InterPro"/>
</dbReference>
<evidence type="ECO:0000313" key="17">
    <source>
        <dbReference type="Proteomes" id="UP000250163"/>
    </source>
</evidence>
<keyword evidence="12" id="KW-0143">Chaperone</keyword>
<dbReference type="AlphaFoldDB" id="A0A330LTW9"/>
<evidence type="ECO:0000256" key="3">
    <source>
        <dbReference type="ARBA" id="ARBA00010358"/>
    </source>
</evidence>
<evidence type="ECO:0000256" key="14">
    <source>
        <dbReference type="ARBA" id="ARBA00031542"/>
    </source>
</evidence>
<name>A0A330LTW9_9GAMM</name>
<evidence type="ECO:0000256" key="4">
    <source>
        <dbReference type="ARBA" id="ARBA00019692"/>
    </source>
</evidence>
<dbReference type="Proteomes" id="UP000250163">
    <property type="component" value="Chromosome MORIYA"/>
</dbReference>
<comment type="similarity">
    <text evidence="3">Belongs to the lipase chaperone family.</text>
</comment>
<evidence type="ECO:0000256" key="2">
    <source>
        <dbReference type="ARBA" id="ARBA00004383"/>
    </source>
</evidence>
<evidence type="ECO:0000256" key="9">
    <source>
        <dbReference type="ARBA" id="ARBA00022989"/>
    </source>
</evidence>
<evidence type="ECO:0000256" key="13">
    <source>
        <dbReference type="ARBA" id="ARBA00030948"/>
    </source>
</evidence>
<comment type="subcellular location">
    <subcellularLocation>
        <location evidence="2">Cell inner membrane</location>
        <topology evidence="2">Single-pass membrane protein</topology>
        <orientation evidence="2">Periplasmic side</orientation>
    </subcellularLocation>
</comment>
<dbReference type="KEGG" id="mya:MORIYA_3727"/>
<gene>
    <name evidence="16" type="ORF">MORIYA_3727</name>
</gene>
<keyword evidence="6" id="KW-0997">Cell inner membrane</keyword>
<evidence type="ECO:0000256" key="15">
    <source>
        <dbReference type="ARBA" id="ARBA00033028"/>
    </source>
</evidence>
<evidence type="ECO:0000256" key="8">
    <source>
        <dbReference type="ARBA" id="ARBA00022963"/>
    </source>
</evidence>
<keyword evidence="17" id="KW-1185">Reference proteome</keyword>
<dbReference type="EMBL" id="LS483250">
    <property type="protein sequence ID" value="SQD80179.1"/>
    <property type="molecule type" value="Genomic_DNA"/>
</dbReference>
<dbReference type="GO" id="GO:0005886">
    <property type="term" value="C:plasma membrane"/>
    <property type="evidence" value="ECO:0007669"/>
    <property type="project" value="UniProtKB-SubCell"/>
</dbReference>
<dbReference type="InterPro" id="IPR004961">
    <property type="entry name" value="Lipase_chaperone"/>
</dbReference>
<dbReference type="Pfam" id="PF03280">
    <property type="entry name" value="Lipase_chap"/>
    <property type="match status" value="1"/>
</dbReference>
<evidence type="ECO:0000256" key="1">
    <source>
        <dbReference type="ARBA" id="ARBA00003280"/>
    </source>
</evidence>
<proteinExistence type="inferred from homology"/>
<keyword evidence="7" id="KW-0812">Transmembrane</keyword>
<evidence type="ECO:0000313" key="16">
    <source>
        <dbReference type="EMBL" id="SQD80179.1"/>
    </source>
</evidence>
<evidence type="ECO:0000256" key="12">
    <source>
        <dbReference type="ARBA" id="ARBA00023186"/>
    </source>
</evidence>
<sequence>MHNIKKSAAIISLFMISASGIYLSDNKKADNKLSGDNSLSGKPTHHITDHIIEPEQQASFTSSMILRKKTNTTVTEIVPLANINMPKSLHNTDPSSLIHTDGDNQLLLNHDIKVLFDYFFSSDGDLSPEELLISMQQYIQQAYPPPAAQQALMLLAKYVDYKQQMQDFHAQNSVLQDLPKLETLNYNDSNTDRSDTLQTVETLMQDRQDMREKIFSRAETDAMFGPEINYDRYMLTIAKLDADLSPTERQQQIAQTAEQYLSEAQRKARKQTFILQNSPPNFRIDGNGECQGNNQDFSTQQISALCDLARKRLARNVANS</sequence>
<evidence type="ECO:0000256" key="7">
    <source>
        <dbReference type="ARBA" id="ARBA00022692"/>
    </source>
</evidence>
<organism evidence="16 17">
    <name type="scientific">Moritella yayanosii</name>
    <dbReference type="NCBI Taxonomy" id="69539"/>
    <lineage>
        <taxon>Bacteria</taxon>
        <taxon>Pseudomonadati</taxon>
        <taxon>Pseudomonadota</taxon>
        <taxon>Gammaproteobacteria</taxon>
        <taxon>Alteromonadales</taxon>
        <taxon>Moritellaceae</taxon>
        <taxon>Moritella</taxon>
    </lineage>
</organism>
<evidence type="ECO:0000256" key="10">
    <source>
        <dbReference type="ARBA" id="ARBA00023098"/>
    </source>
</evidence>
<dbReference type="SUPFAM" id="SSF158855">
    <property type="entry name" value="Lipase chaperone-like"/>
    <property type="match status" value="1"/>
</dbReference>
<evidence type="ECO:0000256" key="6">
    <source>
        <dbReference type="ARBA" id="ARBA00022519"/>
    </source>
</evidence>
<dbReference type="RefSeq" id="WP_162629289.1">
    <property type="nucleotide sequence ID" value="NZ_LS483250.1"/>
</dbReference>
<dbReference type="GO" id="GO:0006457">
    <property type="term" value="P:protein folding"/>
    <property type="evidence" value="ECO:0007669"/>
    <property type="project" value="InterPro"/>
</dbReference>
<evidence type="ECO:0000256" key="11">
    <source>
        <dbReference type="ARBA" id="ARBA00023136"/>
    </source>
</evidence>
<comment type="function">
    <text evidence="1">May be involved in the folding of the extracellular lipase during its passage through the periplasm.</text>
</comment>
<keyword evidence="9" id="KW-1133">Transmembrane helix</keyword>
<dbReference type="GO" id="GO:0016042">
    <property type="term" value="P:lipid catabolic process"/>
    <property type="evidence" value="ECO:0007669"/>
    <property type="project" value="UniProtKB-KW"/>
</dbReference>
<keyword evidence="10" id="KW-0443">Lipid metabolism</keyword>
<keyword evidence="5" id="KW-1003">Cell membrane</keyword>
<keyword evidence="8" id="KW-0442">Lipid degradation</keyword>
<keyword evidence="11" id="KW-0472">Membrane</keyword>
<reference evidence="17" key="1">
    <citation type="submission" date="2018-05" db="EMBL/GenBank/DDBJ databases">
        <authorList>
            <person name="Cea G.-C."/>
            <person name="William W."/>
        </authorList>
    </citation>
    <scope>NUCLEOTIDE SEQUENCE [LARGE SCALE GENOMIC DNA]</scope>
    <source>
        <strain evidence="17">DB21MT 5</strain>
    </source>
</reference>
<protein>
    <recommendedName>
        <fullName evidence="4">Lipase chaperone</fullName>
    </recommendedName>
    <alternativeName>
        <fullName evidence="15">Lipase foldase</fullName>
    </alternativeName>
    <alternativeName>
        <fullName evidence="13">Lipase helper protein</fullName>
    </alternativeName>
    <alternativeName>
        <fullName evidence="14">Lipase modulator</fullName>
    </alternativeName>
</protein>
<evidence type="ECO:0000256" key="5">
    <source>
        <dbReference type="ARBA" id="ARBA00022475"/>
    </source>
</evidence>
<accession>A0A330LTW9</accession>